<keyword evidence="3" id="KW-1185">Reference proteome</keyword>
<keyword evidence="1" id="KW-0472">Membrane</keyword>
<dbReference type="AlphaFoldDB" id="A0AAN6DQD8"/>
<protein>
    <recommendedName>
        <fullName evidence="4">Transmembrane protein</fullName>
    </recommendedName>
</protein>
<proteinExistence type="predicted"/>
<evidence type="ECO:0000313" key="2">
    <source>
        <dbReference type="EMBL" id="KAI1609424.1"/>
    </source>
</evidence>
<keyword evidence="1" id="KW-1133">Transmembrane helix</keyword>
<reference evidence="2" key="1">
    <citation type="journal article" date="2022" name="bioRxiv">
        <title>Deciphering the potential niche of two novel black yeast fungi from a biological soil crust based on their genomes, phenotypes, and melanin regulation.</title>
        <authorList>
            <consortium name="DOE Joint Genome Institute"/>
            <person name="Carr E.C."/>
            <person name="Barton Q."/>
            <person name="Grambo S."/>
            <person name="Sullivan M."/>
            <person name="Renfro C.M."/>
            <person name="Kuo A."/>
            <person name="Pangilinan J."/>
            <person name="Lipzen A."/>
            <person name="Keymanesh K."/>
            <person name="Savage E."/>
            <person name="Barry K."/>
            <person name="Grigoriev I.V."/>
            <person name="Riekhof W.R."/>
            <person name="Harris S.S."/>
        </authorList>
    </citation>
    <scope>NUCLEOTIDE SEQUENCE</scope>
    <source>
        <strain evidence="2">JF 03-4F</strain>
    </source>
</reference>
<feature type="transmembrane region" description="Helical" evidence="1">
    <location>
        <begin position="502"/>
        <end position="524"/>
    </location>
</feature>
<feature type="transmembrane region" description="Helical" evidence="1">
    <location>
        <begin position="82"/>
        <end position="102"/>
    </location>
</feature>
<evidence type="ECO:0000313" key="3">
    <source>
        <dbReference type="Proteomes" id="UP001203852"/>
    </source>
</evidence>
<feature type="transmembrane region" description="Helical" evidence="1">
    <location>
        <begin position="40"/>
        <end position="62"/>
    </location>
</feature>
<sequence length="588" mass="64370">MRSKANIAKQKVDMSGKPAVDVVVKEVRDMQRFSHIHWRAPTIMGASYLCGFIVIGVHHGFYLLMNGEPASSALLQSWVNRAGTALAFLARLCLAIGTSVAYDQWMWVDLHAKPHDMRSLDAMFSVLGNSFEFLHFRIWSRKPALAFIAAVTWLLPISAVFTPGTLSVQAVLQSNNESLRIGERAYTTNSDLYCGYGTDPDGNTTSYVELATGLFVPTMGTVLNNGVLPVQPSTTNLTYHLQFYAPAVTCNQSSDEDFQLAKGAILEYENSTSTKVFYMGWVPQPGWGPVVNGSFFASDDVQLGNTRLDLVSQDAARVFIYLNTTGYDSSGNPTPFSGTSSAQMITCALYNASYDASFEVNSTGTQQVTASTKFQNWMPALETVPGVAQTSLVSRQMNMQAVMDVFGMMLVGPITFGLDGSRSITSVYALQLNQQMYPAQVGEDQTTLTQRQLLRNEAMFQNITLSMLFGLVNGQPGEDSLTTPAVSQYFESQFVYEPRTLLIAYGVSVLFALVCILMGVHALLHNGASYTNSFSTIVRVTRDPALSRLIADEGDLQGAEPVPKHVRRVVLRLGRSAKVLPSNSPAWI</sequence>
<keyword evidence="1" id="KW-0812">Transmembrane</keyword>
<dbReference type="Proteomes" id="UP001203852">
    <property type="component" value="Unassembled WGS sequence"/>
</dbReference>
<comment type="caution">
    <text evidence="2">The sequence shown here is derived from an EMBL/GenBank/DDBJ whole genome shotgun (WGS) entry which is preliminary data.</text>
</comment>
<dbReference type="EMBL" id="MU404360">
    <property type="protein sequence ID" value="KAI1609424.1"/>
    <property type="molecule type" value="Genomic_DNA"/>
</dbReference>
<dbReference type="PANTHER" id="PTHR35041">
    <property type="entry name" value="MEDIATOR OF RNA POLYMERASE II TRANSCRIPTION SUBUNIT 1"/>
    <property type="match status" value="1"/>
</dbReference>
<evidence type="ECO:0008006" key="4">
    <source>
        <dbReference type="Google" id="ProtNLM"/>
    </source>
</evidence>
<organism evidence="2 3">
    <name type="scientific">Exophiala viscosa</name>
    <dbReference type="NCBI Taxonomy" id="2486360"/>
    <lineage>
        <taxon>Eukaryota</taxon>
        <taxon>Fungi</taxon>
        <taxon>Dikarya</taxon>
        <taxon>Ascomycota</taxon>
        <taxon>Pezizomycotina</taxon>
        <taxon>Eurotiomycetes</taxon>
        <taxon>Chaetothyriomycetidae</taxon>
        <taxon>Chaetothyriales</taxon>
        <taxon>Herpotrichiellaceae</taxon>
        <taxon>Exophiala</taxon>
    </lineage>
</organism>
<name>A0AAN6DQD8_9EURO</name>
<gene>
    <name evidence="2" type="ORF">EDD36DRAFT_70517</name>
</gene>
<dbReference type="PANTHER" id="PTHR35041:SF6">
    <property type="entry name" value="FORMYLMETHIONINE DEFORMYLASE-LIKE PROTEIN-RELATED"/>
    <property type="match status" value="1"/>
</dbReference>
<accession>A0AAN6DQD8</accession>
<evidence type="ECO:0000256" key="1">
    <source>
        <dbReference type="SAM" id="Phobius"/>
    </source>
</evidence>
<feature type="transmembrane region" description="Helical" evidence="1">
    <location>
        <begin position="145"/>
        <end position="172"/>
    </location>
</feature>